<dbReference type="SUPFAM" id="SSF144083">
    <property type="entry name" value="Magnesium transport protein CorA, transmembrane region"/>
    <property type="match status" value="1"/>
</dbReference>
<gene>
    <name evidence="13" type="ORF">A2826_00400</name>
</gene>
<comment type="subcellular location">
    <subcellularLocation>
        <location evidence="1">Cell membrane</location>
        <topology evidence="1">Multi-pass membrane protein</topology>
    </subcellularLocation>
</comment>
<reference evidence="13 14" key="1">
    <citation type="journal article" date="2016" name="Nat. Commun.">
        <title>Thousands of microbial genomes shed light on interconnected biogeochemical processes in an aquifer system.</title>
        <authorList>
            <person name="Anantharaman K."/>
            <person name="Brown C.T."/>
            <person name="Hug L.A."/>
            <person name="Sharon I."/>
            <person name="Castelle C.J."/>
            <person name="Probst A.J."/>
            <person name="Thomas B.C."/>
            <person name="Singh A."/>
            <person name="Wilkins M.J."/>
            <person name="Karaoz U."/>
            <person name="Brodie E.L."/>
            <person name="Williams K.H."/>
            <person name="Hubbard S.S."/>
            <person name="Banfield J.F."/>
        </authorList>
    </citation>
    <scope>NUCLEOTIDE SEQUENCE [LARGE SCALE GENOMIC DNA]</scope>
</reference>
<keyword evidence="6" id="KW-0460">Magnesium</keyword>
<accession>A0A1F5NTJ2</accession>
<evidence type="ECO:0000313" key="13">
    <source>
        <dbReference type="EMBL" id="OGE80660.1"/>
    </source>
</evidence>
<evidence type="ECO:0000256" key="3">
    <source>
        <dbReference type="ARBA" id="ARBA00022448"/>
    </source>
</evidence>
<keyword evidence="8" id="KW-0406">Ion transport</keyword>
<evidence type="ECO:0008006" key="15">
    <source>
        <dbReference type="Google" id="ProtNLM"/>
    </source>
</evidence>
<name>A0A1F5NTJ2_9BACT</name>
<evidence type="ECO:0000256" key="11">
    <source>
        <dbReference type="ARBA" id="ARBA00045497"/>
    </source>
</evidence>
<evidence type="ECO:0000256" key="4">
    <source>
        <dbReference type="ARBA" id="ARBA00022475"/>
    </source>
</evidence>
<dbReference type="Gene3D" id="1.20.58.340">
    <property type="entry name" value="Magnesium transport protein CorA, transmembrane region"/>
    <property type="match status" value="2"/>
</dbReference>
<evidence type="ECO:0000256" key="8">
    <source>
        <dbReference type="ARBA" id="ARBA00023065"/>
    </source>
</evidence>
<comment type="caution">
    <text evidence="13">The sequence shown here is derived from an EMBL/GenBank/DDBJ whole genome shotgun (WGS) entry which is preliminary data.</text>
</comment>
<evidence type="ECO:0000256" key="2">
    <source>
        <dbReference type="ARBA" id="ARBA00009765"/>
    </source>
</evidence>
<dbReference type="GO" id="GO:0015087">
    <property type="term" value="F:cobalt ion transmembrane transporter activity"/>
    <property type="evidence" value="ECO:0007669"/>
    <property type="project" value="TreeGrafter"/>
</dbReference>
<keyword evidence="9 12" id="KW-0472">Membrane</keyword>
<dbReference type="InterPro" id="IPR045863">
    <property type="entry name" value="CorA_TM1_TM2"/>
</dbReference>
<comment type="catalytic activity">
    <reaction evidence="10">
        <text>Mg(2+)(in) = Mg(2+)(out)</text>
        <dbReference type="Rhea" id="RHEA:29827"/>
        <dbReference type="ChEBI" id="CHEBI:18420"/>
    </reaction>
</comment>
<feature type="transmembrane region" description="Helical" evidence="12">
    <location>
        <begin position="291"/>
        <end position="311"/>
    </location>
</feature>
<evidence type="ECO:0000256" key="10">
    <source>
        <dbReference type="ARBA" id="ARBA00034269"/>
    </source>
</evidence>
<feature type="transmembrane region" description="Helical" evidence="12">
    <location>
        <begin position="260"/>
        <end position="279"/>
    </location>
</feature>
<dbReference type="InterPro" id="IPR002523">
    <property type="entry name" value="MgTranspt_CorA/ZnTranspt_ZntB"/>
</dbReference>
<comment type="function">
    <text evidence="11">Mediates influx of magnesium ions. Alternates between open and closed states. Activated by low cytoplasmic Mg(2+) levels. Inactive when cytoplasmic Mg(2+) levels are high.</text>
</comment>
<sequence length="317" mass="35764">MLEIKVFNKNKVVKGNRADLTSNKTSWGVVSSPKVFDWTELSKATSLDASELKIFLNSAERPVLRNLGSYTVVTFRVPSLNGKNIITKPTLFLVSEQKKQLFSIAQGIVPVVEKIDSLSSSQAERIFQDGPTKLLYMVLDDVIDTYRQILDQLNEEVEKVESVVMDGHYRRDITEKIFRARKTIVYFVRALFANQEVVSAISKGQGKFLSREQGLKFSTLYEDIEQLEDLSTLYREVLSSTLDVHLSNVSNNLNVVMKRLTSWAAIILVPTLIAGVYGMNVAWLPFATTKLGSIMIMALMLVSVLGLYAYFSKKDWL</sequence>
<dbReference type="GO" id="GO:0000287">
    <property type="term" value="F:magnesium ion binding"/>
    <property type="evidence" value="ECO:0007669"/>
    <property type="project" value="TreeGrafter"/>
</dbReference>
<dbReference type="InterPro" id="IPR045861">
    <property type="entry name" value="CorA_cytoplasmic_dom"/>
</dbReference>
<evidence type="ECO:0000256" key="7">
    <source>
        <dbReference type="ARBA" id="ARBA00022989"/>
    </source>
</evidence>
<organism evidence="13 14">
    <name type="scientific">Candidatus Doudnabacteria bacterium RIFCSPHIGHO2_01_FULL_43_23</name>
    <dbReference type="NCBI Taxonomy" id="1817822"/>
    <lineage>
        <taxon>Bacteria</taxon>
        <taxon>Candidatus Doudnaibacteriota</taxon>
    </lineage>
</organism>
<keyword evidence="4" id="KW-1003">Cell membrane</keyword>
<evidence type="ECO:0000256" key="1">
    <source>
        <dbReference type="ARBA" id="ARBA00004651"/>
    </source>
</evidence>
<dbReference type="AlphaFoldDB" id="A0A1F5NTJ2"/>
<dbReference type="Pfam" id="PF01544">
    <property type="entry name" value="CorA"/>
    <property type="match status" value="1"/>
</dbReference>
<dbReference type="Proteomes" id="UP000177912">
    <property type="component" value="Unassembled WGS sequence"/>
</dbReference>
<dbReference type="PANTHER" id="PTHR46494">
    <property type="entry name" value="CORA FAMILY METAL ION TRANSPORTER (EUROFUNG)"/>
    <property type="match status" value="1"/>
</dbReference>
<evidence type="ECO:0000256" key="9">
    <source>
        <dbReference type="ARBA" id="ARBA00023136"/>
    </source>
</evidence>
<dbReference type="FunFam" id="1.20.58.340:FF:000004">
    <property type="entry name" value="Magnesium transport protein CorA"/>
    <property type="match status" value="1"/>
</dbReference>
<comment type="similarity">
    <text evidence="2">Belongs to the CorA metal ion transporter (MIT) (TC 1.A.35) family.</text>
</comment>
<evidence type="ECO:0000313" key="14">
    <source>
        <dbReference type="Proteomes" id="UP000177912"/>
    </source>
</evidence>
<dbReference type="GO" id="GO:0050897">
    <property type="term" value="F:cobalt ion binding"/>
    <property type="evidence" value="ECO:0007669"/>
    <property type="project" value="TreeGrafter"/>
</dbReference>
<dbReference type="GO" id="GO:0005886">
    <property type="term" value="C:plasma membrane"/>
    <property type="evidence" value="ECO:0007669"/>
    <property type="project" value="UniProtKB-SubCell"/>
</dbReference>
<keyword evidence="5 12" id="KW-0812">Transmembrane</keyword>
<dbReference type="EMBL" id="MFEI01000021">
    <property type="protein sequence ID" value="OGE80660.1"/>
    <property type="molecule type" value="Genomic_DNA"/>
</dbReference>
<evidence type="ECO:0000256" key="12">
    <source>
        <dbReference type="SAM" id="Phobius"/>
    </source>
</evidence>
<keyword evidence="3" id="KW-0813">Transport</keyword>
<dbReference type="PANTHER" id="PTHR46494:SF1">
    <property type="entry name" value="CORA FAMILY METAL ION TRANSPORTER (EUROFUNG)"/>
    <property type="match status" value="1"/>
</dbReference>
<protein>
    <recommendedName>
        <fullName evidence="15">Magnesium transporter</fullName>
    </recommendedName>
</protein>
<dbReference type="SUPFAM" id="SSF143865">
    <property type="entry name" value="CorA soluble domain-like"/>
    <property type="match status" value="1"/>
</dbReference>
<keyword evidence="7 12" id="KW-1133">Transmembrane helix</keyword>
<dbReference type="GO" id="GO:0015095">
    <property type="term" value="F:magnesium ion transmembrane transporter activity"/>
    <property type="evidence" value="ECO:0007669"/>
    <property type="project" value="TreeGrafter"/>
</dbReference>
<evidence type="ECO:0000256" key="6">
    <source>
        <dbReference type="ARBA" id="ARBA00022842"/>
    </source>
</evidence>
<proteinExistence type="inferred from homology"/>
<dbReference type="STRING" id="1817822.A2826_00400"/>
<evidence type="ECO:0000256" key="5">
    <source>
        <dbReference type="ARBA" id="ARBA00022692"/>
    </source>
</evidence>